<protein>
    <submittedName>
        <fullName evidence="1">Uncharacterized protein</fullName>
    </submittedName>
</protein>
<organism evidence="1">
    <name type="scientific">Myoviridae sp. ctPJU6</name>
    <dbReference type="NCBI Taxonomy" id="2827684"/>
    <lineage>
        <taxon>Viruses</taxon>
        <taxon>Duplodnaviria</taxon>
        <taxon>Heunggongvirae</taxon>
        <taxon>Uroviricota</taxon>
        <taxon>Caudoviricetes</taxon>
    </lineage>
</organism>
<proteinExistence type="predicted"/>
<evidence type="ECO:0000313" key="1">
    <source>
        <dbReference type="EMBL" id="DAF63324.1"/>
    </source>
</evidence>
<reference evidence="1" key="1">
    <citation type="journal article" date="2021" name="Proc. Natl. Acad. Sci. U.S.A.">
        <title>A Catalog of Tens of Thousands of Viruses from Human Metagenomes Reveals Hidden Associations with Chronic Diseases.</title>
        <authorList>
            <person name="Tisza M.J."/>
            <person name="Buck C.B."/>
        </authorList>
    </citation>
    <scope>NUCLEOTIDE SEQUENCE</scope>
    <source>
        <strain evidence="1">CtPJU6</strain>
    </source>
</reference>
<dbReference type="EMBL" id="BK032838">
    <property type="protein sequence ID" value="DAF63324.1"/>
    <property type="molecule type" value="Genomic_DNA"/>
</dbReference>
<sequence length="111" mass="12729">MKKRREWTRPFNQRNSFSILFFAHLFATPLQSVPLFREKPRIFLFQSGLAHGRYAVFLEGTSHLGSRGCRCCYAAASIDVNVAQASDKNWPNNSTNSFLKANVDLRHETHV</sequence>
<name>A0A8S5TJ24_9CAUD</name>
<accession>A0A8S5TJ24</accession>